<dbReference type="Proteomes" id="UP000183180">
    <property type="component" value="Unassembled WGS sequence"/>
</dbReference>
<dbReference type="SMART" id="SM00530">
    <property type="entry name" value="HTH_XRE"/>
    <property type="match status" value="1"/>
</dbReference>
<reference evidence="2 3" key="1">
    <citation type="submission" date="2016-10" db="EMBL/GenBank/DDBJ databases">
        <authorList>
            <person name="de Groot N.N."/>
        </authorList>
    </citation>
    <scope>NUCLEOTIDE SEQUENCE [LARGE SCALE GENOMIC DNA]</scope>
    <source>
        <strain evidence="2 3">DSM 44215</strain>
    </source>
</reference>
<protein>
    <submittedName>
        <fullName evidence="2">Transcriptional regulator, contains XRE-family HTH domain</fullName>
    </submittedName>
</protein>
<dbReference type="OrthoDB" id="4629244at2"/>
<dbReference type="PROSITE" id="PS50943">
    <property type="entry name" value="HTH_CROC1"/>
    <property type="match status" value="1"/>
</dbReference>
<dbReference type="CDD" id="cd00093">
    <property type="entry name" value="HTH_XRE"/>
    <property type="match status" value="1"/>
</dbReference>
<sequence>MATTTNAVKLGNALKERRTELELTIKEVARRSGMTDSNVLRIERGDIPQPRPETLKSLADVLGLELSDLFNLAGYVQPRTLPSFSPYLRSRYADLPESAAKEMEASFARIAAKHGYDPSGPYDGEDERE</sequence>
<dbReference type="GO" id="GO:0003677">
    <property type="term" value="F:DNA binding"/>
    <property type="evidence" value="ECO:0007669"/>
    <property type="project" value="InterPro"/>
</dbReference>
<evidence type="ECO:0000313" key="3">
    <source>
        <dbReference type="Proteomes" id="UP000183180"/>
    </source>
</evidence>
<proteinExistence type="predicted"/>
<name>A0A1H2K106_9ACTN</name>
<dbReference type="InterPro" id="IPR001387">
    <property type="entry name" value="Cro/C1-type_HTH"/>
</dbReference>
<gene>
    <name evidence="2" type="ORF">SAMN04488548_1342732</name>
</gene>
<feature type="domain" description="HTH cro/C1-type" evidence="1">
    <location>
        <begin position="14"/>
        <end position="69"/>
    </location>
</feature>
<evidence type="ECO:0000313" key="2">
    <source>
        <dbReference type="EMBL" id="SDU62370.1"/>
    </source>
</evidence>
<dbReference type="Pfam" id="PF01381">
    <property type="entry name" value="HTH_3"/>
    <property type="match status" value="1"/>
</dbReference>
<dbReference type="InterPro" id="IPR010982">
    <property type="entry name" value="Lambda_DNA-bd_dom_sf"/>
</dbReference>
<dbReference type="EMBL" id="FNLM01000034">
    <property type="protein sequence ID" value="SDU62370.1"/>
    <property type="molecule type" value="Genomic_DNA"/>
</dbReference>
<evidence type="ECO:0000259" key="1">
    <source>
        <dbReference type="PROSITE" id="PS50943"/>
    </source>
</evidence>
<organism evidence="2 3">
    <name type="scientific">Gordonia westfalica</name>
    <dbReference type="NCBI Taxonomy" id="158898"/>
    <lineage>
        <taxon>Bacteria</taxon>
        <taxon>Bacillati</taxon>
        <taxon>Actinomycetota</taxon>
        <taxon>Actinomycetes</taxon>
        <taxon>Mycobacteriales</taxon>
        <taxon>Gordoniaceae</taxon>
        <taxon>Gordonia</taxon>
    </lineage>
</organism>
<dbReference type="STRING" id="158898.SAMN04488548_1342732"/>
<dbReference type="AlphaFoldDB" id="A0A1H2K106"/>
<dbReference type="SUPFAM" id="SSF47413">
    <property type="entry name" value="lambda repressor-like DNA-binding domains"/>
    <property type="match status" value="1"/>
</dbReference>
<dbReference type="RefSeq" id="WP_074851237.1">
    <property type="nucleotide sequence ID" value="NZ_FNLM01000034.1"/>
</dbReference>
<accession>A0A1H2K106</accession>
<dbReference type="Gene3D" id="1.10.260.40">
    <property type="entry name" value="lambda repressor-like DNA-binding domains"/>
    <property type="match status" value="1"/>
</dbReference>